<keyword evidence="2" id="KW-0229">DNA integration</keyword>
<evidence type="ECO:0000256" key="4">
    <source>
        <dbReference type="ARBA" id="ARBA00023172"/>
    </source>
</evidence>
<dbReference type="PROSITE" id="PS51898">
    <property type="entry name" value="TYR_RECOMBINASE"/>
    <property type="match status" value="1"/>
</dbReference>
<dbReference type="PANTHER" id="PTHR30629:SF2">
    <property type="entry name" value="PROPHAGE INTEGRASE INTS-RELATED"/>
    <property type="match status" value="1"/>
</dbReference>
<dbReference type="InterPro" id="IPR013762">
    <property type="entry name" value="Integrase-like_cat_sf"/>
</dbReference>
<accession>A0A0N8SNU9</accession>
<keyword evidence="4" id="KW-0233">DNA recombination</keyword>
<dbReference type="Pfam" id="PF13356">
    <property type="entry name" value="Arm-DNA-bind_3"/>
    <property type="match status" value="1"/>
</dbReference>
<keyword evidence="3" id="KW-0238">DNA-binding</keyword>
<gene>
    <name evidence="6" type="ORF">ALO47_00027</name>
</gene>
<evidence type="ECO:0000256" key="1">
    <source>
        <dbReference type="ARBA" id="ARBA00008857"/>
    </source>
</evidence>
<proteinExistence type="inferred from homology"/>
<comment type="caution">
    <text evidence="6">The sequence shown here is derived from an EMBL/GenBank/DDBJ whole genome shotgun (WGS) entry which is preliminary data.</text>
</comment>
<dbReference type="Proteomes" id="UP000050554">
    <property type="component" value="Unassembled WGS sequence"/>
</dbReference>
<dbReference type="AlphaFoldDB" id="A0A0N8SNU9"/>
<dbReference type="InterPro" id="IPR002104">
    <property type="entry name" value="Integrase_catalytic"/>
</dbReference>
<dbReference type="PATRIC" id="fig|55398.3.peg.38"/>
<comment type="similarity">
    <text evidence="1">Belongs to the 'phage' integrase family.</text>
</comment>
<dbReference type="Pfam" id="PF22022">
    <property type="entry name" value="Phage_int_M"/>
    <property type="match status" value="1"/>
</dbReference>
<sequence>MSTAVYESPQEARPVRAFLCLAVHPCLRLSFPAVYAHVYASILIELRHTWMKRADIKRRPLADTTLAGLEPEAGAYRELDSSGLYFRVKPNGQKSWELRYKKPDGKWSWLGLGGYPEVSGALARQKASELRADASEGKNPIVSKKARKAADVEAANDTFEAMAREWHASRMSSWDAGTAKRVMGALERHVFPSFGKRPFISIMSMEWMDLLRGLEKQGILEQMSRVRAYCKDVYDLARVTGRAVNNPLEGVHKFLSSGKAENYAHVPPDELPALLRAISSYPHAKDVQLGLQLLTLLAVRPSELREATWSEFDLAKKIWTVPIERKGRKKGREHLVPLSRQAIDVLKQLYVITGLYTLLFPGRSDRTKPRSDTVFLMALRRLGYEGRQTGHGFRHIASTILNEHGFPADHVESQLSHKAPGVRGVYNKAQYLEQRAVMMQWYADHLDGLATGNVVQGHFGKAV</sequence>
<dbReference type="InterPro" id="IPR038488">
    <property type="entry name" value="Integrase_DNA-bd_sf"/>
</dbReference>
<evidence type="ECO:0000256" key="3">
    <source>
        <dbReference type="ARBA" id="ARBA00023125"/>
    </source>
</evidence>
<dbReference type="EMBL" id="LJRF01000161">
    <property type="protein sequence ID" value="KPY44600.1"/>
    <property type="molecule type" value="Genomic_DNA"/>
</dbReference>
<dbReference type="InterPro" id="IPR050808">
    <property type="entry name" value="Phage_Integrase"/>
</dbReference>
<dbReference type="SUPFAM" id="SSF56349">
    <property type="entry name" value="DNA breaking-rejoining enzymes"/>
    <property type="match status" value="1"/>
</dbReference>
<dbReference type="GO" id="GO:0003677">
    <property type="term" value="F:DNA binding"/>
    <property type="evidence" value="ECO:0007669"/>
    <property type="project" value="UniProtKB-KW"/>
</dbReference>
<dbReference type="Gene3D" id="1.10.443.10">
    <property type="entry name" value="Intergrase catalytic core"/>
    <property type="match status" value="1"/>
</dbReference>
<protein>
    <submittedName>
        <fullName evidence="6">Integrase</fullName>
    </submittedName>
</protein>
<dbReference type="Gene3D" id="1.10.150.130">
    <property type="match status" value="1"/>
</dbReference>
<dbReference type="GO" id="GO:0015074">
    <property type="term" value="P:DNA integration"/>
    <property type="evidence" value="ECO:0007669"/>
    <property type="project" value="UniProtKB-KW"/>
</dbReference>
<dbReference type="Gene3D" id="3.30.160.390">
    <property type="entry name" value="Integrase, DNA-binding domain"/>
    <property type="match status" value="1"/>
</dbReference>
<evidence type="ECO:0000256" key="2">
    <source>
        <dbReference type="ARBA" id="ARBA00022908"/>
    </source>
</evidence>
<evidence type="ECO:0000259" key="5">
    <source>
        <dbReference type="PROSITE" id="PS51898"/>
    </source>
</evidence>
<dbReference type="InterPro" id="IPR053876">
    <property type="entry name" value="Phage_int_M"/>
</dbReference>
<dbReference type="PANTHER" id="PTHR30629">
    <property type="entry name" value="PROPHAGE INTEGRASE"/>
    <property type="match status" value="1"/>
</dbReference>
<dbReference type="InterPro" id="IPR025166">
    <property type="entry name" value="Integrase_DNA_bind_dom"/>
</dbReference>
<name>A0A0N8SNU9_PSESI</name>
<dbReference type="InterPro" id="IPR011010">
    <property type="entry name" value="DNA_brk_join_enz"/>
</dbReference>
<organism evidence="6 7">
    <name type="scientific">Pseudomonas syringae pv. ribicola</name>
    <dbReference type="NCBI Taxonomy" id="55398"/>
    <lineage>
        <taxon>Bacteria</taxon>
        <taxon>Pseudomonadati</taxon>
        <taxon>Pseudomonadota</taxon>
        <taxon>Gammaproteobacteria</taxon>
        <taxon>Pseudomonadales</taxon>
        <taxon>Pseudomonadaceae</taxon>
        <taxon>Pseudomonas</taxon>
    </lineage>
</organism>
<dbReference type="CDD" id="cd00801">
    <property type="entry name" value="INT_P4_C"/>
    <property type="match status" value="1"/>
</dbReference>
<feature type="domain" description="Tyr recombinase" evidence="5">
    <location>
        <begin position="261"/>
        <end position="439"/>
    </location>
</feature>
<dbReference type="Pfam" id="PF00589">
    <property type="entry name" value="Phage_integrase"/>
    <property type="match status" value="1"/>
</dbReference>
<evidence type="ECO:0000313" key="7">
    <source>
        <dbReference type="Proteomes" id="UP000050554"/>
    </source>
</evidence>
<dbReference type="GO" id="GO:0006310">
    <property type="term" value="P:DNA recombination"/>
    <property type="evidence" value="ECO:0007669"/>
    <property type="project" value="UniProtKB-KW"/>
</dbReference>
<evidence type="ECO:0000313" key="6">
    <source>
        <dbReference type="EMBL" id="KPY44600.1"/>
    </source>
</evidence>
<dbReference type="InterPro" id="IPR010998">
    <property type="entry name" value="Integrase_recombinase_N"/>
</dbReference>
<reference evidence="6 7" key="1">
    <citation type="submission" date="2015-09" db="EMBL/GenBank/DDBJ databases">
        <title>Genome announcement of multiple Pseudomonas syringae strains.</title>
        <authorList>
            <person name="Thakur S."/>
            <person name="Wang P.W."/>
            <person name="Gong Y."/>
            <person name="Weir B.S."/>
            <person name="Guttman D.S."/>
        </authorList>
    </citation>
    <scope>NUCLEOTIDE SEQUENCE [LARGE SCALE GENOMIC DNA]</scope>
    <source>
        <strain evidence="6 7">ICMP3882</strain>
    </source>
</reference>